<accession>A0A6H1QU64</accession>
<organism evidence="1">
    <name type="scientific">Ostreococcus mediterraneus virus 2</name>
    <dbReference type="NCBI Taxonomy" id="2726183"/>
    <lineage>
        <taxon>Viruses</taxon>
        <taxon>Varidnaviria</taxon>
        <taxon>Bamfordvirae</taxon>
        <taxon>Nucleocytoviricota</taxon>
        <taxon>Megaviricetes</taxon>
        <taxon>Algavirales</taxon>
        <taxon>Phycodnaviridae</taxon>
        <taxon>Prasinovirus</taxon>
    </lineage>
</organism>
<dbReference type="EMBL" id="MN688676">
    <property type="protein sequence ID" value="QIZ31219.1"/>
    <property type="molecule type" value="Genomic_DNA"/>
</dbReference>
<protein>
    <submittedName>
        <fullName evidence="1">Phytanoyl-CoA dioxygenase</fullName>
    </submittedName>
</protein>
<dbReference type="SUPFAM" id="SSF51197">
    <property type="entry name" value="Clavaminate synthase-like"/>
    <property type="match status" value="1"/>
</dbReference>
<keyword evidence="1" id="KW-0223">Dioxygenase</keyword>
<proteinExistence type="predicted"/>
<name>A0A6H1QU64_9PHYC</name>
<dbReference type="Gene3D" id="2.60.120.620">
    <property type="entry name" value="q2cbj1_9rhob like domain"/>
    <property type="match status" value="1"/>
</dbReference>
<dbReference type="GO" id="GO:0051213">
    <property type="term" value="F:dioxygenase activity"/>
    <property type="evidence" value="ECO:0007669"/>
    <property type="project" value="UniProtKB-KW"/>
</dbReference>
<sequence>MWLLLIVLFLIYIYLTAGNTIKFVRPVDGDTGYKLLDVFGDTEVNYILGLIDSKKYLDAQKFIQNHSGFLKQMNQLLGEDYVFMDYIFTIEKSSISTCHRDENGSVFTPQNKHPSYTILFYLEPMDACLDIIPGSHKERNAVYLSKSLESIPCKPGQAVLFDADLIHSGSINTKNDNKRIQMKIIHKDDLDNLKEFHKYYKVGDATKETTLQNTLFYRRLSCMFPGIADLTRNGNSMPPFLNKLYKKLVYGDEDNYKLKNVER</sequence>
<reference evidence="1" key="1">
    <citation type="journal article" date="2020" name="Sci. Adv.">
        <title>Virus-host coexistence in phytoplankton through the genomic lens.</title>
        <authorList>
            <person name="Yau S."/>
            <person name="Krasovec M."/>
            <person name="Benites L.F."/>
            <person name="Rombauts S."/>
            <person name="Groussin M."/>
            <person name="Vancaester E."/>
            <person name="Aury J.M."/>
            <person name="Derelle E."/>
            <person name="Desdevises Y."/>
            <person name="Escande M.L."/>
            <person name="Grimsley N."/>
            <person name="Guy J."/>
            <person name="Moreau H."/>
            <person name="Sanchez-Brosseau S."/>
            <person name="van de Peer Y."/>
            <person name="Vandepoele K."/>
            <person name="Gourbiere S."/>
            <person name="Piganeau G."/>
        </authorList>
    </citation>
    <scope>NUCLEOTIDE SEQUENCE</scope>
    <source>
        <strain evidence="1">OmV2</strain>
    </source>
</reference>
<keyword evidence="1" id="KW-0560">Oxidoreductase</keyword>
<dbReference type="Pfam" id="PF05721">
    <property type="entry name" value="PhyH"/>
    <property type="match status" value="1"/>
</dbReference>
<evidence type="ECO:0000313" key="1">
    <source>
        <dbReference type="EMBL" id="QIZ31219.1"/>
    </source>
</evidence>
<dbReference type="InterPro" id="IPR008775">
    <property type="entry name" value="Phytyl_CoA_dOase-like"/>
</dbReference>
<gene>
    <name evidence="1" type="ORF">orf00240</name>
</gene>